<evidence type="ECO:0000256" key="1">
    <source>
        <dbReference type="SAM" id="MobiDB-lite"/>
    </source>
</evidence>
<feature type="region of interest" description="Disordered" evidence="1">
    <location>
        <begin position="1"/>
        <end position="21"/>
    </location>
</feature>
<accession>A0A3N2AV92</accession>
<evidence type="ECO:0000313" key="3">
    <source>
        <dbReference type="Proteomes" id="UP000275456"/>
    </source>
</evidence>
<organism evidence="2 3">
    <name type="scientific">Agrococcus jenensis</name>
    <dbReference type="NCBI Taxonomy" id="46353"/>
    <lineage>
        <taxon>Bacteria</taxon>
        <taxon>Bacillati</taxon>
        <taxon>Actinomycetota</taxon>
        <taxon>Actinomycetes</taxon>
        <taxon>Micrococcales</taxon>
        <taxon>Microbacteriaceae</taxon>
        <taxon>Agrococcus</taxon>
    </lineage>
</organism>
<keyword evidence="3" id="KW-1185">Reference proteome</keyword>
<comment type="caution">
    <text evidence="2">The sequence shown here is derived from an EMBL/GenBank/DDBJ whole genome shotgun (WGS) entry which is preliminary data.</text>
</comment>
<dbReference type="RefSeq" id="WP_148058742.1">
    <property type="nucleotide sequence ID" value="NZ_RKHJ01000001.1"/>
</dbReference>
<name>A0A3N2AV92_9MICO</name>
<dbReference type="EMBL" id="RKHJ01000001">
    <property type="protein sequence ID" value="ROR66900.1"/>
    <property type="molecule type" value="Genomic_DNA"/>
</dbReference>
<sequence length="392" mass="38150">MAGASGSGEEMQTGRVNRAEGRTIVWAQVEPDEADFDGPAILIAEVAGDAEDPDDYEDGASFIPSNAFHGVLATGKSASGFGGSPPAHGVIGRGGRKSGTGVVGLGGGVPEPDSAGEGGIGVHGLGGSQAVSFPDPDNPPGAGVVGQGGRQSERENTARSLHAAGVIGLGGGTGPSHDDLPAHPLAETGGTGVYGKGADATVVQVQTFDETGTAGPVVASGPAVPGTGVVGRGGVSDEPRMPAAAGVVGVSGASPVPPISATGDVGVVGQGASGAGERSTGVLGRSGDGPGVRGTSSDSRGGVFESARAAQLRLVPHQAGRVFGPTTASSPRELLAEREGELHLPKRGAAGDIIAVVDDDGACAYWCCVRGDGAGPARWAQVLLGAPFDGDS</sequence>
<reference evidence="2 3" key="1">
    <citation type="submission" date="2018-11" db="EMBL/GenBank/DDBJ databases">
        <title>Sequencing the genomes of 1000 actinobacteria strains.</title>
        <authorList>
            <person name="Klenk H.-P."/>
        </authorList>
    </citation>
    <scope>NUCLEOTIDE SEQUENCE [LARGE SCALE GENOMIC DNA]</scope>
    <source>
        <strain evidence="2 3">DSM 9580</strain>
    </source>
</reference>
<dbReference type="Proteomes" id="UP000275456">
    <property type="component" value="Unassembled WGS sequence"/>
</dbReference>
<feature type="region of interest" description="Disordered" evidence="1">
    <location>
        <begin position="134"/>
        <end position="188"/>
    </location>
</feature>
<protein>
    <submittedName>
        <fullName evidence="2">Uncharacterized protein</fullName>
    </submittedName>
</protein>
<proteinExistence type="predicted"/>
<evidence type="ECO:0000313" key="2">
    <source>
        <dbReference type="EMBL" id="ROR66900.1"/>
    </source>
</evidence>
<dbReference type="OrthoDB" id="4224442at2"/>
<feature type="region of interest" description="Disordered" evidence="1">
    <location>
        <begin position="272"/>
        <end position="301"/>
    </location>
</feature>
<gene>
    <name evidence="2" type="ORF">EDD26_2295</name>
</gene>
<dbReference type="AlphaFoldDB" id="A0A3N2AV92"/>